<dbReference type="GO" id="GO:0016787">
    <property type="term" value="F:hydrolase activity"/>
    <property type="evidence" value="ECO:0007669"/>
    <property type="project" value="UniProtKB-KW"/>
</dbReference>
<sequence>MVQYIFTPWRDQAELLTVRRQLYPNHHPTPTAPTGDEALREKQEAVARVSMWMQRGNCPHLVESTALLGAAILSDAQTTSEPSSLAGSSSSYAVRAAYSAAFSRFVTGLMDSHQDKARKMSMYAVAKSVGLPATFVELRHQATHEQLPSLTRLRDAAGKALDWIYEYYWKHLDEAASPAGEVAGECGSARAPASATTVCKALLMELFTTEDREAEARIRSELKKRKGDEVLAAAMEINEAAKSAKLIRKSAAFMREALEEEKRVSAPIDARSQGTARDIEAVRSMLQEDRMELERTLADVRSSEEREQHVARVVKEGPSWSRYDRRSWVPKPIGIV</sequence>
<keyword evidence="2" id="KW-0378">Hydrolase</keyword>
<dbReference type="GO" id="GO:0000470">
    <property type="term" value="P:maturation of LSU-rRNA"/>
    <property type="evidence" value="ECO:0007669"/>
    <property type="project" value="TreeGrafter"/>
</dbReference>
<accession>A0AA38VZ35</accession>
<keyword evidence="3" id="KW-1185">Reference proteome</keyword>
<dbReference type="GO" id="GO:0090730">
    <property type="term" value="C:Las1 complex"/>
    <property type="evidence" value="ECO:0007669"/>
    <property type="project" value="InterPro"/>
</dbReference>
<comment type="caution">
    <text evidence="2">The sequence shown here is derived from an EMBL/GenBank/DDBJ whole genome shotgun (WGS) entry which is preliminary data.</text>
</comment>
<dbReference type="EMBL" id="JANBVN010000025">
    <property type="protein sequence ID" value="KAJ9161255.1"/>
    <property type="molecule type" value="Genomic_DNA"/>
</dbReference>
<feature type="coiled-coil region" evidence="1">
    <location>
        <begin position="276"/>
        <end position="303"/>
    </location>
</feature>
<dbReference type="InterPro" id="IPR007174">
    <property type="entry name" value="Las1"/>
</dbReference>
<dbReference type="Proteomes" id="UP001174691">
    <property type="component" value="Unassembled WGS sequence"/>
</dbReference>
<dbReference type="PANTHER" id="PTHR15002">
    <property type="entry name" value="RIBOSOMAL BIOGENESIS PROTEIN LAS1L"/>
    <property type="match status" value="1"/>
</dbReference>
<reference evidence="2" key="1">
    <citation type="submission" date="2022-07" db="EMBL/GenBank/DDBJ databases">
        <title>Fungi with potential for degradation of polypropylene.</title>
        <authorList>
            <person name="Gostincar C."/>
        </authorList>
    </citation>
    <scope>NUCLEOTIDE SEQUENCE</scope>
    <source>
        <strain evidence="2">EXF-13287</strain>
    </source>
</reference>
<evidence type="ECO:0000313" key="3">
    <source>
        <dbReference type="Proteomes" id="UP001174691"/>
    </source>
</evidence>
<dbReference type="GO" id="GO:0004519">
    <property type="term" value="F:endonuclease activity"/>
    <property type="evidence" value="ECO:0007669"/>
    <property type="project" value="InterPro"/>
</dbReference>
<dbReference type="AlphaFoldDB" id="A0AA38VZ35"/>
<name>A0AA38VZ35_9PEZI</name>
<dbReference type="GO" id="GO:0000460">
    <property type="term" value="P:maturation of 5.8S rRNA"/>
    <property type="evidence" value="ECO:0007669"/>
    <property type="project" value="TreeGrafter"/>
</dbReference>
<proteinExistence type="predicted"/>
<keyword evidence="1" id="KW-0175">Coiled coil</keyword>
<protein>
    <submittedName>
        <fullName evidence="2">Hydroxyacylglutathione hydrolase</fullName>
    </submittedName>
</protein>
<dbReference type="GO" id="GO:0030687">
    <property type="term" value="C:preribosome, large subunit precursor"/>
    <property type="evidence" value="ECO:0007669"/>
    <property type="project" value="TreeGrafter"/>
</dbReference>
<dbReference type="PANTHER" id="PTHR15002:SF0">
    <property type="entry name" value="RIBOSOMAL BIOGENESIS PROTEIN LAS1L"/>
    <property type="match status" value="1"/>
</dbReference>
<organism evidence="2 3">
    <name type="scientific">Coniochaeta hoffmannii</name>
    <dbReference type="NCBI Taxonomy" id="91930"/>
    <lineage>
        <taxon>Eukaryota</taxon>
        <taxon>Fungi</taxon>
        <taxon>Dikarya</taxon>
        <taxon>Ascomycota</taxon>
        <taxon>Pezizomycotina</taxon>
        <taxon>Sordariomycetes</taxon>
        <taxon>Sordariomycetidae</taxon>
        <taxon>Coniochaetales</taxon>
        <taxon>Coniochaetaceae</taxon>
        <taxon>Coniochaeta</taxon>
    </lineage>
</organism>
<gene>
    <name evidence="2" type="ORF">NKR19_g2444</name>
</gene>
<evidence type="ECO:0000313" key="2">
    <source>
        <dbReference type="EMBL" id="KAJ9161255.1"/>
    </source>
</evidence>
<evidence type="ECO:0000256" key="1">
    <source>
        <dbReference type="SAM" id="Coils"/>
    </source>
</evidence>
<dbReference type="Pfam" id="PF04031">
    <property type="entry name" value="Las1"/>
    <property type="match status" value="1"/>
</dbReference>